<organism evidence="1 2">
    <name type="scientific">Enterococcus wangshanyuanii</name>
    <dbReference type="NCBI Taxonomy" id="2005703"/>
    <lineage>
        <taxon>Bacteria</taxon>
        <taxon>Bacillati</taxon>
        <taxon>Bacillota</taxon>
        <taxon>Bacilli</taxon>
        <taxon>Lactobacillales</taxon>
        <taxon>Enterococcaceae</taxon>
        <taxon>Enterococcus</taxon>
    </lineage>
</organism>
<dbReference type="Gene3D" id="3.40.390.10">
    <property type="entry name" value="Collagenase (Catalytic Domain)"/>
    <property type="match status" value="1"/>
</dbReference>
<dbReference type="EMBL" id="BMKI01000021">
    <property type="protein sequence ID" value="GGD05216.1"/>
    <property type="molecule type" value="Genomic_DNA"/>
</dbReference>
<name>A0ABQ1PW57_9ENTE</name>
<gene>
    <name evidence="1" type="ORF">GCM10011573_38390</name>
</gene>
<dbReference type="InterPro" id="IPR024079">
    <property type="entry name" value="MetalloPept_cat_dom_sf"/>
</dbReference>
<evidence type="ECO:0000313" key="2">
    <source>
        <dbReference type="Proteomes" id="UP000630615"/>
    </source>
</evidence>
<dbReference type="SUPFAM" id="SSF55486">
    <property type="entry name" value="Metalloproteases ('zincins'), catalytic domain"/>
    <property type="match status" value="1"/>
</dbReference>
<dbReference type="Proteomes" id="UP000630615">
    <property type="component" value="Unassembled WGS sequence"/>
</dbReference>
<evidence type="ECO:0000313" key="1">
    <source>
        <dbReference type="EMBL" id="GGD05216.1"/>
    </source>
</evidence>
<reference evidence="2" key="1">
    <citation type="journal article" date="2019" name="Int. J. Syst. Evol. Microbiol.">
        <title>The Global Catalogue of Microorganisms (GCM) 10K type strain sequencing project: providing services to taxonomists for standard genome sequencing and annotation.</title>
        <authorList>
            <consortium name="The Broad Institute Genomics Platform"/>
            <consortium name="The Broad Institute Genome Sequencing Center for Infectious Disease"/>
            <person name="Wu L."/>
            <person name="Ma J."/>
        </authorList>
    </citation>
    <scope>NUCLEOTIDE SEQUENCE [LARGE SCALE GENOMIC DNA]</scope>
    <source>
        <strain evidence="2">CGMCC 1.15942</strain>
    </source>
</reference>
<sequence length="202" mass="22965">MEIVETSRTKLSEIALNQTYGALDGFRELYNVLPEKIPQVRALTKSQAGQAIAWYSRNGYSNSPVEFSINTAYFKSDEILKNMTKNNVENGWFSNNTAPNHVMIHEFAHHLDYQLTKLMSNSFSETVFNRMINSSDKYNINTIAKEIGGYAGSYYGKNRKQIESFAEIFAEAYGATPREIAEDFRKEFEKLAEEVIKNAGLA</sequence>
<protein>
    <submittedName>
        <fullName evidence="1">Uncharacterized protein</fullName>
    </submittedName>
</protein>
<accession>A0ABQ1PW57</accession>
<comment type="caution">
    <text evidence="1">The sequence shown here is derived from an EMBL/GenBank/DDBJ whole genome shotgun (WGS) entry which is preliminary data.</text>
</comment>
<keyword evidence="2" id="KW-1185">Reference proteome</keyword>
<proteinExistence type="predicted"/>